<feature type="region of interest" description="Disordered" evidence="1">
    <location>
        <begin position="1"/>
        <end position="24"/>
    </location>
</feature>
<feature type="compositionally biased region" description="Basic and acidic residues" evidence="1">
    <location>
        <begin position="1"/>
        <end position="12"/>
    </location>
</feature>
<dbReference type="EMBL" id="BPVZ01000138">
    <property type="protein sequence ID" value="GKV40029.1"/>
    <property type="molecule type" value="Genomic_DNA"/>
</dbReference>
<gene>
    <name evidence="2" type="ORF">SLEP1_g47711</name>
</gene>
<dbReference type="AlphaFoldDB" id="A0AAV5LT53"/>
<name>A0AAV5LT53_9ROSI</name>
<dbReference type="PANTHER" id="PTHR36048:SF1">
    <property type="entry name" value="RIBOSOME MATURATION FACTOR"/>
    <property type="match status" value="1"/>
</dbReference>
<organism evidence="2 3">
    <name type="scientific">Rubroshorea leprosula</name>
    <dbReference type="NCBI Taxonomy" id="152421"/>
    <lineage>
        <taxon>Eukaryota</taxon>
        <taxon>Viridiplantae</taxon>
        <taxon>Streptophyta</taxon>
        <taxon>Embryophyta</taxon>
        <taxon>Tracheophyta</taxon>
        <taxon>Spermatophyta</taxon>
        <taxon>Magnoliopsida</taxon>
        <taxon>eudicotyledons</taxon>
        <taxon>Gunneridae</taxon>
        <taxon>Pentapetalae</taxon>
        <taxon>rosids</taxon>
        <taxon>malvids</taxon>
        <taxon>Malvales</taxon>
        <taxon>Dipterocarpaceae</taxon>
        <taxon>Rubroshorea</taxon>
    </lineage>
</organism>
<feature type="region of interest" description="Disordered" evidence="1">
    <location>
        <begin position="39"/>
        <end position="68"/>
    </location>
</feature>
<dbReference type="Proteomes" id="UP001054252">
    <property type="component" value="Unassembled WGS sequence"/>
</dbReference>
<sequence>MQPHKQQDKEQLGKSVPKQKPQTLDSLFANMKEERMRVFPHKNNVVLRNSGGSGGRQRPPWTRRQFGN</sequence>
<dbReference type="PANTHER" id="PTHR36048">
    <property type="entry name" value="RIBOSOME MATURATION FACTOR"/>
    <property type="match status" value="1"/>
</dbReference>
<comment type="caution">
    <text evidence="2">The sequence shown here is derived from an EMBL/GenBank/DDBJ whole genome shotgun (WGS) entry which is preliminary data.</text>
</comment>
<evidence type="ECO:0000313" key="2">
    <source>
        <dbReference type="EMBL" id="GKV40029.1"/>
    </source>
</evidence>
<keyword evidence="3" id="KW-1185">Reference proteome</keyword>
<reference evidence="2 3" key="1">
    <citation type="journal article" date="2021" name="Commun. Biol.">
        <title>The genome of Shorea leprosula (Dipterocarpaceae) highlights the ecological relevance of drought in aseasonal tropical rainforests.</title>
        <authorList>
            <person name="Ng K.K.S."/>
            <person name="Kobayashi M.J."/>
            <person name="Fawcett J.A."/>
            <person name="Hatakeyama M."/>
            <person name="Paape T."/>
            <person name="Ng C.H."/>
            <person name="Ang C.C."/>
            <person name="Tnah L.H."/>
            <person name="Lee C.T."/>
            <person name="Nishiyama T."/>
            <person name="Sese J."/>
            <person name="O'Brien M.J."/>
            <person name="Copetti D."/>
            <person name="Mohd Noor M.I."/>
            <person name="Ong R.C."/>
            <person name="Putra M."/>
            <person name="Sireger I.Z."/>
            <person name="Indrioko S."/>
            <person name="Kosugi Y."/>
            <person name="Izuno A."/>
            <person name="Isagi Y."/>
            <person name="Lee S.L."/>
            <person name="Shimizu K.K."/>
        </authorList>
    </citation>
    <scope>NUCLEOTIDE SEQUENCE [LARGE SCALE GENOMIC DNA]</scope>
    <source>
        <strain evidence="2">214</strain>
    </source>
</reference>
<proteinExistence type="predicted"/>
<evidence type="ECO:0000313" key="3">
    <source>
        <dbReference type="Proteomes" id="UP001054252"/>
    </source>
</evidence>
<accession>A0AAV5LT53</accession>
<evidence type="ECO:0000256" key="1">
    <source>
        <dbReference type="SAM" id="MobiDB-lite"/>
    </source>
</evidence>
<protein>
    <submittedName>
        <fullName evidence="2">Uncharacterized protein</fullName>
    </submittedName>
</protein>